<proteinExistence type="predicted"/>
<dbReference type="AlphaFoldDB" id="A0A1A8Z5Y7"/>
<organism evidence="2 3">
    <name type="scientific">Plasmodium ovale wallikeri</name>
    <dbReference type="NCBI Taxonomy" id="864142"/>
    <lineage>
        <taxon>Eukaryota</taxon>
        <taxon>Sar</taxon>
        <taxon>Alveolata</taxon>
        <taxon>Apicomplexa</taxon>
        <taxon>Aconoidasida</taxon>
        <taxon>Haemosporida</taxon>
        <taxon>Plasmodiidae</taxon>
        <taxon>Plasmodium</taxon>
        <taxon>Plasmodium (Plasmodium)</taxon>
    </lineage>
</organism>
<dbReference type="EMBL" id="FLRE01000144">
    <property type="protein sequence ID" value="SBT39277.1"/>
    <property type="molecule type" value="Genomic_DNA"/>
</dbReference>
<evidence type="ECO:0000256" key="1">
    <source>
        <dbReference type="SAM" id="MobiDB-lite"/>
    </source>
</evidence>
<evidence type="ECO:0000313" key="3">
    <source>
        <dbReference type="Proteomes" id="UP000078550"/>
    </source>
</evidence>
<feature type="region of interest" description="Disordered" evidence="1">
    <location>
        <begin position="521"/>
        <end position="545"/>
    </location>
</feature>
<evidence type="ECO:0000313" key="2">
    <source>
        <dbReference type="EMBL" id="SBT39277.1"/>
    </source>
</evidence>
<reference evidence="3" key="1">
    <citation type="submission" date="2016-05" db="EMBL/GenBank/DDBJ databases">
        <authorList>
            <person name="Naeem Raeece"/>
        </authorList>
    </citation>
    <scope>NUCLEOTIDE SEQUENCE [LARGE SCALE GENOMIC DNA]</scope>
</reference>
<feature type="region of interest" description="Disordered" evidence="1">
    <location>
        <begin position="184"/>
        <end position="219"/>
    </location>
</feature>
<name>A0A1A8Z5Y7_PLAOA</name>
<protein>
    <submittedName>
        <fullName evidence="2">Uncharacterized protein</fullName>
    </submittedName>
</protein>
<dbReference type="Gene3D" id="2.160.20.80">
    <property type="entry name" value="E3 ubiquitin-protein ligase SopA"/>
    <property type="match status" value="1"/>
</dbReference>
<dbReference type="SUPFAM" id="SSF141571">
    <property type="entry name" value="Pentapeptide repeat-like"/>
    <property type="match status" value="1"/>
</dbReference>
<feature type="compositionally biased region" description="Basic and acidic residues" evidence="1">
    <location>
        <begin position="530"/>
        <end position="543"/>
    </location>
</feature>
<gene>
    <name evidence="2" type="ORF">POVWA2_037450</name>
</gene>
<accession>A0A1A8Z5Y7</accession>
<dbReference type="Proteomes" id="UP000078550">
    <property type="component" value="Unassembled WGS sequence"/>
</dbReference>
<sequence length="881" mass="101906">MFFASCEKHTQTEEFLEMNPGEATNEKVDYFGRKKIRCAHFYDSHFYDSHFYDSHFYDSHFYDCHFYDCHFYDCHFYDRHLFFFLPNNEHATCTRYGYKDIFKVPKEILQRGKMSISSVETIGSYASKGRSSEGVEDGKRSASQVVTPEVSTSEVITADVSMSEVIAANVSTSEVISSEASTSEVIASEDVTPEKSTSDFTPNRRGAVDGTISSEGSDNVNVTSGSGWLSGNIPFKDSYKSMTGERRVCRKSIDMWTNMTHISNDVCQSNSSEGKISVDQSKEKKEQQNAKMNCHDEMGRSHGDANHDEEINDESNTAQCANVDDEMRDRYYTSNSKDDSKKVIISSTKNMCKNNIDNFKYLNGILEKTYEEYINFNGSEYIYIYDICIKSEDIQRGGGGGGGGGRQDNEVSDDKGCDRRDALLILNVYNLYINIFHNFTNKINKVRKLFSPVEINHMEDTHTSGVVPSITEGASTRLNQCTNILRGEEVIWGKDIFGRGKRVGTEDTTIFNNTHCDESPPELLPTWGTNDKEKNQRNRRDPIHNCLNSNNDTVKYLINEEKQLEKNLNKKKFMEKLNYMFFTAINIKSNDDSISTTGGSGSSESVSKNDIAISKDLEGIPMDKVKHNMMVNINRRIYQTDIYDIEIIKKGYTYLYMQKGEWKYYFCVFFILKSSTRYKNDIIFKHYCKVYERDYILSILKYDDMYTNHFLAFFEDKNFEKKKKKNFELSMHIRKNLYKIVIEISKEKKPELIHNSHYININDTTKTNNYLRFYDIYGTPYYIAPLEFTPIHYPNCDLQMKNDRDDMGLHLEQAHLRHSHVKLWKDCIHNAMEKMVNGNNSTCECKVENGKTIYVNKKLSQWLEAFKEERNIRGSPKRICS</sequence>